<feature type="region of interest" description="Disordered" evidence="1">
    <location>
        <begin position="92"/>
        <end position="120"/>
    </location>
</feature>
<evidence type="ECO:0000313" key="2">
    <source>
        <dbReference type="EMBL" id="KAK7268693.1"/>
    </source>
</evidence>
<feature type="compositionally biased region" description="Polar residues" evidence="1">
    <location>
        <begin position="107"/>
        <end position="120"/>
    </location>
</feature>
<name>A0AAN9F797_CROPI</name>
<gene>
    <name evidence="2" type="ORF">RIF29_21399</name>
</gene>
<dbReference type="PANTHER" id="PTHR38355">
    <property type="entry name" value="OS06G0149500 PROTEIN"/>
    <property type="match status" value="1"/>
</dbReference>
<protein>
    <submittedName>
        <fullName evidence="2">Uncharacterized protein</fullName>
    </submittedName>
</protein>
<evidence type="ECO:0000256" key="1">
    <source>
        <dbReference type="SAM" id="MobiDB-lite"/>
    </source>
</evidence>
<dbReference type="PANTHER" id="PTHR38355:SF1">
    <property type="entry name" value="OS06G0149500 PROTEIN"/>
    <property type="match status" value="1"/>
</dbReference>
<sequence>MEFLNKIAEIGRRASNNNTVINVCLAASFGLLCMRSLSNQKTLQALEAEKESLVKSNKAIRKTLWDWKQELFAEASTDSAVVPLERLKAIYGEAPPPQRPTHGDTVKQASISSGPTRIIV</sequence>
<comment type="caution">
    <text evidence="2">The sequence shown here is derived from an EMBL/GenBank/DDBJ whole genome shotgun (WGS) entry which is preliminary data.</text>
</comment>
<keyword evidence="3" id="KW-1185">Reference proteome</keyword>
<accession>A0AAN9F797</accession>
<dbReference type="EMBL" id="JAYWIO010000004">
    <property type="protein sequence ID" value="KAK7268693.1"/>
    <property type="molecule type" value="Genomic_DNA"/>
</dbReference>
<dbReference type="Proteomes" id="UP001372338">
    <property type="component" value="Unassembled WGS sequence"/>
</dbReference>
<reference evidence="2 3" key="1">
    <citation type="submission" date="2024-01" db="EMBL/GenBank/DDBJ databases">
        <title>The genomes of 5 underutilized Papilionoideae crops provide insights into root nodulation and disease resistanc.</title>
        <authorList>
            <person name="Yuan L."/>
        </authorList>
    </citation>
    <scope>NUCLEOTIDE SEQUENCE [LARGE SCALE GENOMIC DNA]</scope>
    <source>
        <strain evidence="2">ZHUSHIDOU_FW_LH</strain>
        <tissue evidence="2">Leaf</tissue>
    </source>
</reference>
<dbReference type="GO" id="GO:0005739">
    <property type="term" value="C:mitochondrion"/>
    <property type="evidence" value="ECO:0007669"/>
    <property type="project" value="TreeGrafter"/>
</dbReference>
<dbReference type="AlphaFoldDB" id="A0AAN9F797"/>
<organism evidence="2 3">
    <name type="scientific">Crotalaria pallida</name>
    <name type="common">Smooth rattlebox</name>
    <name type="synonym">Crotalaria striata</name>
    <dbReference type="NCBI Taxonomy" id="3830"/>
    <lineage>
        <taxon>Eukaryota</taxon>
        <taxon>Viridiplantae</taxon>
        <taxon>Streptophyta</taxon>
        <taxon>Embryophyta</taxon>
        <taxon>Tracheophyta</taxon>
        <taxon>Spermatophyta</taxon>
        <taxon>Magnoliopsida</taxon>
        <taxon>eudicotyledons</taxon>
        <taxon>Gunneridae</taxon>
        <taxon>Pentapetalae</taxon>
        <taxon>rosids</taxon>
        <taxon>fabids</taxon>
        <taxon>Fabales</taxon>
        <taxon>Fabaceae</taxon>
        <taxon>Papilionoideae</taxon>
        <taxon>50 kb inversion clade</taxon>
        <taxon>genistoids sensu lato</taxon>
        <taxon>core genistoids</taxon>
        <taxon>Crotalarieae</taxon>
        <taxon>Crotalaria</taxon>
    </lineage>
</organism>
<proteinExistence type="predicted"/>
<evidence type="ECO:0000313" key="3">
    <source>
        <dbReference type="Proteomes" id="UP001372338"/>
    </source>
</evidence>